<dbReference type="OrthoDB" id="2497682at2759"/>
<evidence type="ECO:0000313" key="6">
    <source>
        <dbReference type="EMBL" id="PLW33828.1"/>
    </source>
</evidence>
<dbReference type="EMBL" id="PGCJ01000400">
    <property type="protein sequence ID" value="PLW29741.1"/>
    <property type="molecule type" value="Genomic_DNA"/>
</dbReference>
<evidence type="ECO:0000313" key="3">
    <source>
        <dbReference type="EMBL" id="PLW09202.1"/>
    </source>
</evidence>
<dbReference type="EMBL" id="PGCI01000211">
    <property type="protein sequence ID" value="PLW33828.1"/>
    <property type="molecule type" value="Genomic_DNA"/>
</dbReference>
<reference evidence="7 8" key="1">
    <citation type="submission" date="2017-11" db="EMBL/GenBank/DDBJ databases">
        <title>De novo assembly and phasing of dikaryotic genomes from two isolates of Puccinia coronata f. sp. avenae, the causal agent of oat crown rust.</title>
        <authorList>
            <person name="Miller M.E."/>
            <person name="Zhang Y."/>
            <person name="Omidvar V."/>
            <person name="Sperschneider J."/>
            <person name="Schwessinger B."/>
            <person name="Raley C."/>
            <person name="Palmer J.M."/>
            <person name="Garnica D."/>
            <person name="Upadhyaya N."/>
            <person name="Rathjen J."/>
            <person name="Taylor J.M."/>
            <person name="Park R.F."/>
            <person name="Dodds P.N."/>
            <person name="Hirsch C.D."/>
            <person name="Kianian S.F."/>
            <person name="Figueroa M."/>
        </authorList>
    </citation>
    <scope>NUCLEOTIDE SEQUENCE [LARGE SCALE GENOMIC DNA]</scope>
    <source>
        <strain evidence="3">12NC29</strain>
        <strain evidence="4">12SD80</strain>
    </source>
</reference>
<evidence type="ECO:0000313" key="5">
    <source>
        <dbReference type="EMBL" id="PLW29741.1"/>
    </source>
</evidence>
<evidence type="ECO:0000313" key="4">
    <source>
        <dbReference type="EMBL" id="PLW16078.1"/>
    </source>
</evidence>
<feature type="chain" id="PRO_5015083585" evidence="2">
    <location>
        <begin position="23"/>
        <end position="246"/>
    </location>
</feature>
<evidence type="ECO:0000256" key="1">
    <source>
        <dbReference type="SAM" id="MobiDB-lite"/>
    </source>
</evidence>
<evidence type="ECO:0000313" key="8">
    <source>
        <dbReference type="Proteomes" id="UP000235392"/>
    </source>
</evidence>
<evidence type="ECO:0000313" key="7">
    <source>
        <dbReference type="Proteomes" id="UP000235388"/>
    </source>
</evidence>
<dbReference type="EMBL" id="PGCJ01001117">
    <property type="protein sequence ID" value="PLW09202.1"/>
    <property type="molecule type" value="Genomic_DNA"/>
</dbReference>
<keyword evidence="7" id="KW-1185">Reference proteome</keyword>
<gene>
    <name evidence="5" type="ORF">PCANC_20878</name>
    <name evidence="3" type="ORF">PCANC_23244</name>
    <name evidence="6" type="ORF">PCASD_15883</name>
    <name evidence="4" type="ORF">PCASD_20494</name>
</gene>
<name>A0A2N5SS55_9BASI</name>
<evidence type="ECO:0000256" key="2">
    <source>
        <dbReference type="SAM" id="SignalP"/>
    </source>
</evidence>
<dbReference type="EMBL" id="PGCI01000781">
    <property type="protein sequence ID" value="PLW16078.1"/>
    <property type="molecule type" value="Genomic_DNA"/>
</dbReference>
<accession>A0A2N5SS55</accession>
<proteinExistence type="predicted"/>
<feature type="compositionally biased region" description="Basic and acidic residues" evidence="1">
    <location>
        <begin position="53"/>
        <end position="67"/>
    </location>
</feature>
<comment type="caution">
    <text evidence="4">The sequence shown here is derived from an EMBL/GenBank/DDBJ whole genome shotgun (WGS) entry which is preliminary data.</text>
</comment>
<feature type="signal peptide" evidence="2">
    <location>
        <begin position="1"/>
        <end position="22"/>
    </location>
</feature>
<dbReference type="Proteomes" id="UP000235392">
    <property type="component" value="Unassembled WGS sequence"/>
</dbReference>
<protein>
    <submittedName>
        <fullName evidence="4">Uncharacterized protein</fullName>
    </submittedName>
</protein>
<dbReference type="Proteomes" id="UP000235388">
    <property type="component" value="Unassembled WGS sequence"/>
</dbReference>
<keyword evidence="2" id="KW-0732">Signal</keyword>
<sequence>MPSISLFSLISIVLISLSLVLGAPSQFKPTGEMPSDHVQDLAYNSQSASNSSSEKHSEVSNRGERLSRRSSSNPRIIFMPNNSGNYKLAESLLDAANVLLSDTSIMYSSISFLKKNGLLVKPENLGDEVVSQLTDWQKHADMLRFLGDVKERSGSADRAEDLTDDTESTLTNAAEALKLTLSGVNSVLSEMPSIQYLLGPMVYNIRSIIADIHHRSEAITGHSSSTSSLDEDFSMCSTFQNIKQFC</sequence>
<organism evidence="4 8">
    <name type="scientific">Puccinia coronata f. sp. avenae</name>
    <dbReference type="NCBI Taxonomy" id="200324"/>
    <lineage>
        <taxon>Eukaryota</taxon>
        <taxon>Fungi</taxon>
        <taxon>Dikarya</taxon>
        <taxon>Basidiomycota</taxon>
        <taxon>Pucciniomycotina</taxon>
        <taxon>Pucciniomycetes</taxon>
        <taxon>Pucciniales</taxon>
        <taxon>Pucciniaceae</taxon>
        <taxon>Puccinia</taxon>
    </lineage>
</organism>
<dbReference type="AlphaFoldDB" id="A0A2N5SS55"/>
<feature type="region of interest" description="Disordered" evidence="1">
    <location>
        <begin position="43"/>
        <end position="74"/>
    </location>
</feature>